<proteinExistence type="inferred from homology"/>
<dbReference type="PANTHER" id="PTHR45914:SF24">
    <property type="entry name" value="BHLH DOMAIN-CONTAINING PROTEIN"/>
    <property type="match status" value="1"/>
</dbReference>
<comment type="similarity">
    <text evidence="2">Belongs to the bHLH protein family.</text>
</comment>
<dbReference type="Pfam" id="PF00010">
    <property type="entry name" value="HLH"/>
    <property type="match status" value="1"/>
</dbReference>
<evidence type="ECO:0000256" key="2">
    <source>
        <dbReference type="ARBA" id="ARBA00005510"/>
    </source>
</evidence>
<dbReference type="Proteomes" id="UP000829196">
    <property type="component" value="Unassembled WGS sequence"/>
</dbReference>
<dbReference type="GO" id="GO:0005634">
    <property type="term" value="C:nucleus"/>
    <property type="evidence" value="ECO:0007669"/>
    <property type="project" value="UniProtKB-SubCell"/>
</dbReference>
<dbReference type="SMART" id="SM00353">
    <property type="entry name" value="HLH"/>
    <property type="match status" value="1"/>
</dbReference>
<dbReference type="InterPro" id="IPR045843">
    <property type="entry name" value="IND-like"/>
</dbReference>
<name>A0A8T3AUS6_DENNO</name>
<organism evidence="7 8">
    <name type="scientific">Dendrobium nobile</name>
    <name type="common">Orchid</name>
    <dbReference type="NCBI Taxonomy" id="94219"/>
    <lineage>
        <taxon>Eukaryota</taxon>
        <taxon>Viridiplantae</taxon>
        <taxon>Streptophyta</taxon>
        <taxon>Embryophyta</taxon>
        <taxon>Tracheophyta</taxon>
        <taxon>Spermatophyta</taxon>
        <taxon>Magnoliopsida</taxon>
        <taxon>Liliopsida</taxon>
        <taxon>Asparagales</taxon>
        <taxon>Orchidaceae</taxon>
        <taxon>Epidendroideae</taxon>
        <taxon>Malaxideae</taxon>
        <taxon>Dendrobiinae</taxon>
        <taxon>Dendrobium</taxon>
    </lineage>
</organism>
<keyword evidence="5" id="KW-0539">Nucleus</keyword>
<evidence type="ECO:0000256" key="3">
    <source>
        <dbReference type="ARBA" id="ARBA00023015"/>
    </source>
</evidence>
<dbReference type="InterPro" id="IPR011598">
    <property type="entry name" value="bHLH_dom"/>
</dbReference>
<dbReference type="PROSITE" id="PS50888">
    <property type="entry name" value="BHLH"/>
    <property type="match status" value="1"/>
</dbReference>
<protein>
    <recommendedName>
        <fullName evidence="6">BHLH domain-containing protein</fullName>
    </recommendedName>
</protein>
<evidence type="ECO:0000256" key="1">
    <source>
        <dbReference type="ARBA" id="ARBA00004123"/>
    </source>
</evidence>
<dbReference type="Gene3D" id="4.10.280.10">
    <property type="entry name" value="Helix-loop-helix DNA-binding domain"/>
    <property type="match status" value="1"/>
</dbReference>
<evidence type="ECO:0000313" key="7">
    <source>
        <dbReference type="EMBL" id="KAI0499880.1"/>
    </source>
</evidence>
<comment type="caution">
    <text evidence="7">The sequence shown here is derived from an EMBL/GenBank/DDBJ whole genome shotgun (WGS) entry which is preliminary data.</text>
</comment>
<dbReference type="GO" id="GO:0046983">
    <property type="term" value="F:protein dimerization activity"/>
    <property type="evidence" value="ECO:0007669"/>
    <property type="project" value="InterPro"/>
</dbReference>
<evidence type="ECO:0000259" key="6">
    <source>
        <dbReference type="PROSITE" id="PS50888"/>
    </source>
</evidence>
<dbReference type="SUPFAM" id="SSF47459">
    <property type="entry name" value="HLH, helix-loop-helix DNA-binding domain"/>
    <property type="match status" value="1"/>
</dbReference>
<dbReference type="SMR" id="A0A8T3AUS6"/>
<dbReference type="GO" id="GO:0003700">
    <property type="term" value="F:DNA-binding transcription factor activity"/>
    <property type="evidence" value="ECO:0007669"/>
    <property type="project" value="InterPro"/>
</dbReference>
<keyword evidence="3" id="KW-0805">Transcription regulation</keyword>
<evidence type="ECO:0000256" key="5">
    <source>
        <dbReference type="ARBA" id="ARBA00023242"/>
    </source>
</evidence>
<gene>
    <name evidence="7" type="ORF">KFK09_018088</name>
</gene>
<dbReference type="InterPro" id="IPR036638">
    <property type="entry name" value="HLH_DNA-bd_sf"/>
</dbReference>
<feature type="domain" description="BHLH" evidence="6">
    <location>
        <begin position="97"/>
        <end position="146"/>
    </location>
</feature>
<comment type="subcellular location">
    <subcellularLocation>
        <location evidence="1">Nucleus</location>
    </subcellularLocation>
</comment>
<sequence>MAKTKKRGIFLIAGAVVCISSMALSFFSQWNLPGDDNAAGSFFSQFLDFDSEVSDAFMGFHMPECSPIHSVDFVFSSPPPLPTPPVSWTARGERVPHSISPQSVAARGRRKKISAKTEELGRLIPGGEKMSTANMLVAAHKYVRFLQAEESVLQYMNDQKVSRGKGEELLQVLLASPKIQERLSSEGKCLVPKEMVDHLVAEHLIVSNQFTESDETIY</sequence>
<accession>A0A8T3AUS6</accession>
<dbReference type="OrthoDB" id="1921534at2759"/>
<keyword evidence="4" id="KW-0804">Transcription</keyword>
<evidence type="ECO:0000256" key="4">
    <source>
        <dbReference type="ARBA" id="ARBA00023163"/>
    </source>
</evidence>
<dbReference type="PANTHER" id="PTHR45914">
    <property type="entry name" value="TRANSCRIPTION FACTOR HEC3-RELATED"/>
    <property type="match status" value="1"/>
</dbReference>
<reference evidence="7" key="1">
    <citation type="journal article" date="2022" name="Front. Genet.">
        <title>Chromosome-Scale Assembly of the Dendrobium nobile Genome Provides Insights Into the Molecular Mechanism of the Biosynthesis of the Medicinal Active Ingredient of Dendrobium.</title>
        <authorList>
            <person name="Xu Q."/>
            <person name="Niu S.-C."/>
            <person name="Li K.-L."/>
            <person name="Zheng P.-J."/>
            <person name="Zhang X.-J."/>
            <person name="Jia Y."/>
            <person name="Liu Y."/>
            <person name="Niu Y.-X."/>
            <person name="Yu L.-H."/>
            <person name="Chen D.-F."/>
            <person name="Zhang G.-Q."/>
        </authorList>
    </citation>
    <scope>NUCLEOTIDE SEQUENCE</scope>
    <source>
        <tissue evidence="7">Leaf</tissue>
    </source>
</reference>
<dbReference type="EMBL" id="JAGYWB010000013">
    <property type="protein sequence ID" value="KAI0499880.1"/>
    <property type="molecule type" value="Genomic_DNA"/>
</dbReference>
<keyword evidence="8" id="KW-1185">Reference proteome</keyword>
<evidence type="ECO:0000313" key="8">
    <source>
        <dbReference type="Proteomes" id="UP000829196"/>
    </source>
</evidence>
<dbReference type="AlphaFoldDB" id="A0A8T3AUS6"/>